<feature type="transmembrane region" description="Helical" evidence="1">
    <location>
        <begin position="411"/>
        <end position="429"/>
    </location>
</feature>
<evidence type="ECO:0000313" key="3">
    <source>
        <dbReference type="Proteomes" id="UP000228496"/>
    </source>
</evidence>
<accession>A0A2J0Q863</accession>
<dbReference type="AlphaFoldDB" id="A0A2J0Q863"/>
<feature type="transmembrane region" description="Helical" evidence="1">
    <location>
        <begin position="282"/>
        <end position="302"/>
    </location>
</feature>
<name>A0A2J0Q863_9BACT</name>
<feature type="transmembrane region" description="Helical" evidence="1">
    <location>
        <begin position="348"/>
        <end position="369"/>
    </location>
</feature>
<feature type="transmembrane region" description="Helical" evidence="1">
    <location>
        <begin position="436"/>
        <end position="455"/>
    </location>
</feature>
<reference evidence="2 3" key="1">
    <citation type="submission" date="2017-09" db="EMBL/GenBank/DDBJ databases">
        <title>Depth-based differentiation of microbial function through sediment-hosted aquifers and enrichment of novel symbionts in the deep terrestrial subsurface.</title>
        <authorList>
            <person name="Probst A.J."/>
            <person name="Ladd B."/>
            <person name="Jarett J.K."/>
            <person name="Geller-Mcgrath D.E."/>
            <person name="Sieber C.M."/>
            <person name="Emerson J.B."/>
            <person name="Anantharaman K."/>
            <person name="Thomas B.C."/>
            <person name="Malmstrom R."/>
            <person name="Stieglmeier M."/>
            <person name="Klingl A."/>
            <person name="Woyke T."/>
            <person name="Ryan C.M."/>
            <person name="Banfield J.F."/>
        </authorList>
    </citation>
    <scope>NUCLEOTIDE SEQUENCE [LARGE SCALE GENOMIC DNA]</scope>
    <source>
        <strain evidence="2">CG10_big_fil_rev_8_21_14_0_10_36_16</strain>
    </source>
</reference>
<evidence type="ECO:0000313" key="2">
    <source>
        <dbReference type="EMBL" id="PJE51345.1"/>
    </source>
</evidence>
<proteinExistence type="predicted"/>
<feature type="transmembrane region" description="Helical" evidence="1">
    <location>
        <begin position="20"/>
        <end position="38"/>
    </location>
</feature>
<feature type="transmembrane region" description="Helical" evidence="1">
    <location>
        <begin position="211"/>
        <end position="228"/>
    </location>
</feature>
<feature type="transmembrane region" description="Helical" evidence="1">
    <location>
        <begin position="107"/>
        <end position="130"/>
    </location>
</feature>
<sequence>MALNFIINFLKKNLNNNKKYLPVLLVLIFAIFHTFLASKTFSIDDNGNIRTAFAAFGDIPLHMTQVTKFGLNDLDDLNEPIYAGSKLKYPFIINFFSGFLLRITGNLTFAMLVPVFVLIILNVFIVYLIYKKFTGGRWLALFALLFFFLGSGLGAWSHLQHAFDNSMSLSEFNNYLLSNNIATAVKNDAVYPEQNIGFGAPLSMSFLHQRTFLLGLFGFLLFFLLINVKTDDLKKKQRWIWAGIVLGALPMAHAHSFIATGIVLGLSLFVALINKNWQRFKFLFAIAMIAFVIALPQVWYLIGDNDSFGEDSGFMHLRVGWMTEPSTGSIRYPEGIEPTIWHTAFLKFLWVNFGVILPAFFVAAVYVFWPRQINSVYGIKKMRYFALFGLMLFLVVQFIKFQPWDYDNNKLLVYWQFFTAGLLMMLLGRIYEKKKILGVVLTSVFLVAVLGSGVVDMIPRAMANGESLYVIFNLDARKMAEYIHLNIPESEIILTGTAHLNPVNSLAGREVWVGYPGWLWTRGINYSDRIRDVKNFYTDPISGKYFVEKENINYALFDNSVVYDFNANKEIFDQNFRKVFESGSYTLYEL</sequence>
<keyword evidence="1" id="KW-0472">Membrane</keyword>
<gene>
    <name evidence="2" type="ORF">COV29_01155</name>
</gene>
<feature type="transmembrane region" description="Helical" evidence="1">
    <location>
        <begin position="240"/>
        <end position="270"/>
    </location>
</feature>
<evidence type="ECO:0000256" key="1">
    <source>
        <dbReference type="SAM" id="Phobius"/>
    </source>
</evidence>
<comment type="caution">
    <text evidence="2">The sequence shown here is derived from an EMBL/GenBank/DDBJ whole genome shotgun (WGS) entry which is preliminary data.</text>
</comment>
<keyword evidence="1" id="KW-0812">Transmembrane</keyword>
<dbReference type="EMBL" id="PCXQ01000003">
    <property type="protein sequence ID" value="PJE51345.1"/>
    <property type="molecule type" value="Genomic_DNA"/>
</dbReference>
<keyword evidence="1" id="KW-1133">Transmembrane helix</keyword>
<protein>
    <submittedName>
        <fullName evidence="2">Uncharacterized protein</fullName>
    </submittedName>
</protein>
<feature type="transmembrane region" description="Helical" evidence="1">
    <location>
        <begin position="136"/>
        <end position="159"/>
    </location>
</feature>
<dbReference type="Proteomes" id="UP000228496">
    <property type="component" value="Unassembled WGS sequence"/>
</dbReference>
<organism evidence="2 3">
    <name type="scientific">Candidatus Yanofskybacteria bacterium CG10_big_fil_rev_8_21_14_0_10_36_16</name>
    <dbReference type="NCBI Taxonomy" id="1975096"/>
    <lineage>
        <taxon>Bacteria</taxon>
        <taxon>Candidatus Yanofskyibacteriota</taxon>
    </lineage>
</organism>
<feature type="transmembrane region" description="Helical" evidence="1">
    <location>
        <begin position="381"/>
        <end position="399"/>
    </location>
</feature>